<protein>
    <submittedName>
        <fullName evidence="2">Acetyltransferase (GNAT) domain-containing protein</fullName>
    </submittedName>
</protein>
<dbReference type="SUPFAM" id="SSF55729">
    <property type="entry name" value="Acyl-CoA N-acyltransferases (Nat)"/>
    <property type="match status" value="1"/>
</dbReference>
<reference evidence="3" key="1">
    <citation type="submission" date="2016-10" db="EMBL/GenBank/DDBJ databases">
        <authorList>
            <person name="Varghese N."/>
            <person name="Submissions S."/>
        </authorList>
    </citation>
    <scope>NUCLEOTIDE SEQUENCE [LARGE SCALE GENOMIC DNA]</scope>
    <source>
        <strain evidence="3">DSM 45245</strain>
    </source>
</reference>
<evidence type="ECO:0000313" key="3">
    <source>
        <dbReference type="Proteomes" id="UP000242415"/>
    </source>
</evidence>
<dbReference type="Proteomes" id="UP000242415">
    <property type="component" value="Unassembled WGS sequence"/>
</dbReference>
<organism evidence="2 3">
    <name type="scientific">Micromonospora pattaloongensis</name>
    <dbReference type="NCBI Taxonomy" id="405436"/>
    <lineage>
        <taxon>Bacteria</taxon>
        <taxon>Bacillati</taxon>
        <taxon>Actinomycetota</taxon>
        <taxon>Actinomycetes</taxon>
        <taxon>Micromonosporales</taxon>
        <taxon>Micromonosporaceae</taxon>
        <taxon>Micromonospora</taxon>
    </lineage>
</organism>
<proteinExistence type="predicted"/>
<gene>
    <name evidence="2" type="ORF">SAMN05444365_104397</name>
</gene>
<dbReference type="Pfam" id="PF13527">
    <property type="entry name" value="Acetyltransf_9"/>
    <property type="match status" value="1"/>
</dbReference>
<name>A0A1H3P9D4_9ACTN</name>
<dbReference type="OrthoDB" id="157327at2"/>
<dbReference type="PROSITE" id="PS51186">
    <property type="entry name" value="GNAT"/>
    <property type="match status" value="1"/>
</dbReference>
<feature type="domain" description="N-acetyltransferase" evidence="1">
    <location>
        <begin position="8"/>
        <end position="161"/>
    </location>
</feature>
<dbReference type="AlphaFoldDB" id="A0A1H3P9D4"/>
<evidence type="ECO:0000259" key="1">
    <source>
        <dbReference type="PROSITE" id="PS51186"/>
    </source>
</evidence>
<evidence type="ECO:0000313" key="2">
    <source>
        <dbReference type="EMBL" id="SDY97774.1"/>
    </source>
</evidence>
<dbReference type="STRING" id="405436.SAMN05444365_104397"/>
<keyword evidence="3" id="KW-1185">Reference proteome</keyword>
<accession>A0A1H3P9D4</accession>
<dbReference type="EMBL" id="FNPH01000004">
    <property type="protein sequence ID" value="SDY97774.1"/>
    <property type="molecule type" value="Genomic_DNA"/>
</dbReference>
<keyword evidence="2" id="KW-0808">Transferase</keyword>
<dbReference type="InterPro" id="IPR016181">
    <property type="entry name" value="Acyl_CoA_acyltransferase"/>
</dbReference>
<dbReference type="Gene3D" id="3.40.630.30">
    <property type="match status" value="2"/>
</dbReference>
<dbReference type="InterPro" id="IPR000182">
    <property type="entry name" value="GNAT_dom"/>
</dbReference>
<dbReference type="RefSeq" id="WP_091556523.1">
    <property type="nucleotide sequence ID" value="NZ_FNPH01000004.1"/>
</dbReference>
<dbReference type="GO" id="GO:0016747">
    <property type="term" value="F:acyltransferase activity, transferring groups other than amino-acyl groups"/>
    <property type="evidence" value="ECO:0007669"/>
    <property type="project" value="InterPro"/>
</dbReference>
<sequence length="439" mass="47067">MNTDGSRYRIRAGQPGDVAELAAINAAVHLQAQTGGKPHPGIAAWTRDLFAGHPTVTPADFLVAEDVVTGRPVASLVAVTQQWRHGPVQLPVVQVELVGTDPAHRGQRLTDRLFEALHERCDRESVALQLIEGIPYFYRRFGYEYALASGGAPFVPAAALPGAPTAAALRARPGTPADADALAAVDAALADQDGLHCPRDAAMWRYELGDRDPENFVRRGVIALVDPDDTVVGYTVHAVRPSAAGELAVFAAGCARPADWAVAAPVLLAQLGVVGRQTAEVAGRPFSGVRPLLDAAHPLSRFAPAGVPHRPGAWYVRTGDPVALLRRWAPALARRWRTAALRWPDRTLRVDTYGHGMQLEFRDGELSAVAAAPRTVAPADDPAVHAVLPVDALLQLVLGHRTLAEVLHAWPDAVIRDRTTELFLAAAFPRTPPMVWPIL</sequence>